<comment type="caution">
    <text evidence="2">The sequence shown here is derived from an EMBL/GenBank/DDBJ whole genome shotgun (WGS) entry which is preliminary data.</text>
</comment>
<dbReference type="InterPro" id="IPR000477">
    <property type="entry name" value="RT_dom"/>
</dbReference>
<dbReference type="Pfam" id="PF00078">
    <property type="entry name" value="RVT_1"/>
    <property type="match status" value="1"/>
</dbReference>
<evidence type="ECO:0000313" key="3">
    <source>
        <dbReference type="Proteomes" id="UP001497480"/>
    </source>
</evidence>
<dbReference type="Proteomes" id="UP001497480">
    <property type="component" value="Unassembled WGS sequence"/>
</dbReference>
<dbReference type="InterPro" id="IPR043502">
    <property type="entry name" value="DNA/RNA_pol_sf"/>
</dbReference>
<protein>
    <recommendedName>
        <fullName evidence="1">Reverse transcriptase domain-containing protein</fullName>
    </recommendedName>
</protein>
<feature type="domain" description="Reverse transcriptase" evidence="1">
    <location>
        <begin position="320"/>
        <end position="598"/>
    </location>
</feature>
<gene>
    <name evidence="2" type="ORF">LLUT_LOCUS34308</name>
</gene>
<dbReference type="AlphaFoldDB" id="A0AAV1YH35"/>
<dbReference type="SUPFAM" id="SSF56672">
    <property type="entry name" value="DNA/RNA polymerases"/>
    <property type="match status" value="1"/>
</dbReference>
<accession>A0AAV1YH35</accession>
<dbReference type="SUPFAM" id="SSF56219">
    <property type="entry name" value="DNase I-like"/>
    <property type="match status" value="1"/>
</dbReference>
<dbReference type="Gene3D" id="3.60.10.10">
    <property type="entry name" value="Endonuclease/exonuclease/phosphatase"/>
    <property type="match status" value="1"/>
</dbReference>
<dbReference type="InterPro" id="IPR036691">
    <property type="entry name" value="Endo/exonu/phosph_ase_sf"/>
</dbReference>
<sequence length="644" mass="74214">MMQSLSLFEAESQGPHFTWSNKQMDGTIYSRIDRAICNVAWFQKFQHMRVEILPSGISDHAPILIQMTNQVPKSKSHLFRFLNYLTKDAGFLTSVKQCWDQKPNGRPMYSIWMKLKRLQTTLKLMGKKYSDISEQLQTAMDKLAEAQQQLLHDKFNPTIILTVKNCTEHLLDLHTTEENMLKQKSKINWLQLGDGNNSFFHATVKDKSRQKEIIKLTTSEGNTVYTQEEIKNEVMTFYKNLIGTNSNIRTGVNLIALRKGKCLNRNMSNSLTQKVMEKEVWTALNNIGDNKVPGIGGYNSHFFKIAWEIVKVDVLKAVNEFFEEERIYPNINCTLVTIIPKHNDANTMKDMRPISCYTTIYNIISKILTTRLGRIIEHVVDDSQSAFIPGRVIHDNIILAQELVRGYDRKGTSPRCMIQMDIQKAYDTLEWDSLKSIMTELGFPQKFVRWTMLCVSTVTYKYSVNGAPTSVLHAKRGLRQGDSISPLLFALVMEYLHRLLQELQYDHNYNFHPKCEKMGITNLCFADDLLLFCRGDHKSVQPMMEIFKMFSESTGLKARTTKCKVYFGGVDMNTQKSIQQTTGFSKGCLPFKYLGVPLDSKKLTVNLCTPLIDKITNRLKHWSTRLLSYAGRLQLIRSVLFFYH</sequence>
<dbReference type="PANTHER" id="PTHR31635:SF196">
    <property type="entry name" value="REVERSE TRANSCRIPTASE DOMAIN-CONTAINING PROTEIN-RELATED"/>
    <property type="match status" value="1"/>
</dbReference>
<reference evidence="2 3" key="1">
    <citation type="submission" date="2024-03" db="EMBL/GenBank/DDBJ databases">
        <authorList>
            <person name="Martinez-Hernandez J."/>
        </authorList>
    </citation>
    <scope>NUCLEOTIDE SEQUENCE [LARGE SCALE GENOMIC DNA]</scope>
</reference>
<keyword evidence="3" id="KW-1185">Reference proteome</keyword>
<dbReference type="PANTHER" id="PTHR31635">
    <property type="entry name" value="REVERSE TRANSCRIPTASE DOMAIN-CONTAINING PROTEIN-RELATED"/>
    <property type="match status" value="1"/>
</dbReference>
<organism evidence="2 3">
    <name type="scientific">Lupinus luteus</name>
    <name type="common">European yellow lupine</name>
    <dbReference type="NCBI Taxonomy" id="3873"/>
    <lineage>
        <taxon>Eukaryota</taxon>
        <taxon>Viridiplantae</taxon>
        <taxon>Streptophyta</taxon>
        <taxon>Embryophyta</taxon>
        <taxon>Tracheophyta</taxon>
        <taxon>Spermatophyta</taxon>
        <taxon>Magnoliopsida</taxon>
        <taxon>eudicotyledons</taxon>
        <taxon>Gunneridae</taxon>
        <taxon>Pentapetalae</taxon>
        <taxon>rosids</taxon>
        <taxon>fabids</taxon>
        <taxon>Fabales</taxon>
        <taxon>Fabaceae</taxon>
        <taxon>Papilionoideae</taxon>
        <taxon>50 kb inversion clade</taxon>
        <taxon>genistoids sensu lato</taxon>
        <taxon>core genistoids</taxon>
        <taxon>Genisteae</taxon>
        <taxon>Lupinus</taxon>
    </lineage>
</organism>
<dbReference type="CDD" id="cd01650">
    <property type="entry name" value="RT_nLTR_like"/>
    <property type="match status" value="1"/>
</dbReference>
<evidence type="ECO:0000313" key="2">
    <source>
        <dbReference type="EMBL" id="CAL0333248.1"/>
    </source>
</evidence>
<name>A0AAV1YH35_LUPLU</name>
<proteinExistence type="predicted"/>
<dbReference type="PROSITE" id="PS50878">
    <property type="entry name" value="RT_POL"/>
    <property type="match status" value="1"/>
</dbReference>
<dbReference type="EMBL" id="CAXHTB010000025">
    <property type="protein sequence ID" value="CAL0333248.1"/>
    <property type="molecule type" value="Genomic_DNA"/>
</dbReference>
<evidence type="ECO:0000259" key="1">
    <source>
        <dbReference type="PROSITE" id="PS50878"/>
    </source>
</evidence>